<feature type="compositionally biased region" description="Polar residues" evidence="1">
    <location>
        <begin position="140"/>
        <end position="161"/>
    </location>
</feature>
<feature type="compositionally biased region" description="Low complexity" evidence="1">
    <location>
        <begin position="257"/>
        <end position="266"/>
    </location>
</feature>
<proteinExistence type="predicted"/>
<dbReference type="AlphaFoldDB" id="D8RZ49"/>
<dbReference type="Proteomes" id="UP000001514">
    <property type="component" value="Unassembled WGS sequence"/>
</dbReference>
<name>D8RZ49_SELML</name>
<protein>
    <submittedName>
        <fullName evidence="2">Uncharacterized protein</fullName>
    </submittedName>
</protein>
<evidence type="ECO:0000313" key="2">
    <source>
        <dbReference type="EMBL" id="EFJ22546.1"/>
    </source>
</evidence>
<dbReference type="EMBL" id="GL377595">
    <property type="protein sequence ID" value="EFJ22546.1"/>
    <property type="molecule type" value="Genomic_DNA"/>
</dbReference>
<accession>D8RZ49</accession>
<dbReference type="Gramene" id="EFJ22546">
    <property type="protein sequence ID" value="EFJ22546"/>
    <property type="gene ID" value="SELMODRAFT_416389"/>
</dbReference>
<sequence length="266" mass="29686">MQRERCKAPRSVRVCRKVYAPALELSAWNTWDSAEVNETLFLVLAVCYIARLCASSVEMLRRSWIVWLISPARSCSGRLESIDFRRWTQLSKMSEHLELLWAKFCENRNIQARNEINMDLSAPPPHPNRKFRCKKPSVASVLSSNNSEKMTSKPGTRNTQIPSGYGVVATFLKADFFLTLPVDRLVQTTESDRLMHSLHDIHSSHHEMPSVSAGQGARPAAPRDREQQVAAITRHGDATPVRAAAPPTPCTSGLDATTSESITTTT</sequence>
<evidence type="ECO:0000313" key="3">
    <source>
        <dbReference type="Proteomes" id="UP000001514"/>
    </source>
</evidence>
<dbReference type="InParanoid" id="D8RZ49"/>
<gene>
    <name evidence="2" type="ORF">SELMODRAFT_416389</name>
</gene>
<evidence type="ECO:0000256" key="1">
    <source>
        <dbReference type="SAM" id="MobiDB-lite"/>
    </source>
</evidence>
<feature type="region of interest" description="Disordered" evidence="1">
    <location>
        <begin position="205"/>
        <end position="266"/>
    </location>
</feature>
<dbReference type="HOGENOM" id="CLU_1047322_0_0_1"/>
<organism evidence="3">
    <name type="scientific">Selaginella moellendorffii</name>
    <name type="common">Spikemoss</name>
    <dbReference type="NCBI Taxonomy" id="88036"/>
    <lineage>
        <taxon>Eukaryota</taxon>
        <taxon>Viridiplantae</taxon>
        <taxon>Streptophyta</taxon>
        <taxon>Embryophyta</taxon>
        <taxon>Tracheophyta</taxon>
        <taxon>Lycopodiopsida</taxon>
        <taxon>Selaginellales</taxon>
        <taxon>Selaginellaceae</taxon>
        <taxon>Selaginella</taxon>
    </lineage>
</organism>
<reference evidence="2 3" key="1">
    <citation type="journal article" date="2011" name="Science">
        <title>The Selaginella genome identifies genetic changes associated with the evolution of vascular plants.</title>
        <authorList>
            <person name="Banks J.A."/>
            <person name="Nishiyama T."/>
            <person name="Hasebe M."/>
            <person name="Bowman J.L."/>
            <person name="Gribskov M."/>
            <person name="dePamphilis C."/>
            <person name="Albert V.A."/>
            <person name="Aono N."/>
            <person name="Aoyama T."/>
            <person name="Ambrose B.A."/>
            <person name="Ashton N.W."/>
            <person name="Axtell M.J."/>
            <person name="Barker E."/>
            <person name="Barker M.S."/>
            <person name="Bennetzen J.L."/>
            <person name="Bonawitz N.D."/>
            <person name="Chapple C."/>
            <person name="Cheng C."/>
            <person name="Correa L.G."/>
            <person name="Dacre M."/>
            <person name="DeBarry J."/>
            <person name="Dreyer I."/>
            <person name="Elias M."/>
            <person name="Engstrom E.M."/>
            <person name="Estelle M."/>
            <person name="Feng L."/>
            <person name="Finet C."/>
            <person name="Floyd S.K."/>
            <person name="Frommer W.B."/>
            <person name="Fujita T."/>
            <person name="Gramzow L."/>
            <person name="Gutensohn M."/>
            <person name="Harholt J."/>
            <person name="Hattori M."/>
            <person name="Heyl A."/>
            <person name="Hirai T."/>
            <person name="Hiwatashi Y."/>
            <person name="Ishikawa M."/>
            <person name="Iwata M."/>
            <person name="Karol K.G."/>
            <person name="Koehler B."/>
            <person name="Kolukisaoglu U."/>
            <person name="Kubo M."/>
            <person name="Kurata T."/>
            <person name="Lalonde S."/>
            <person name="Li K."/>
            <person name="Li Y."/>
            <person name="Litt A."/>
            <person name="Lyons E."/>
            <person name="Manning G."/>
            <person name="Maruyama T."/>
            <person name="Michael T.P."/>
            <person name="Mikami K."/>
            <person name="Miyazaki S."/>
            <person name="Morinaga S."/>
            <person name="Murata T."/>
            <person name="Mueller-Roeber B."/>
            <person name="Nelson D.R."/>
            <person name="Obara M."/>
            <person name="Oguri Y."/>
            <person name="Olmstead R.G."/>
            <person name="Onodera N."/>
            <person name="Petersen B.L."/>
            <person name="Pils B."/>
            <person name="Prigge M."/>
            <person name="Rensing S.A."/>
            <person name="Riano-Pachon D.M."/>
            <person name="Roberts A.W."/>
            <person name="Sato Y."/>
            <person name="Scheller H.V."/>
            <person name="Schulz B."/>
            <person name="Schulz C."/>
            <person name="Shakirov E.V."/>
            <person name="Shibagaki N."/>
            <person name="Shinohara N."/>
            <person name="Shippen D.E."/>
            <person name="Soerensen I."/>
            <person name="Sotooka R."/>
            <person name="Sugimoto N."/>
            <person name="Sugita M."/>
            <person name="Sumikawa N."/>
            <person name="Tanurdzic M."/>
            <person name="Theissen G."/>
            <person name="Ulvskov P."/>
            <person name="Wakazuki S."/>
            <person name="Weng J.K."/>
            <person name="Willats W.W."/>
            <person name="Wipf D."/>
            <person name="Wolf P.G."/>
            <person name="Yang L."/>
            <person name="Zimmer A.D."/>
            <person name="Zhu Q."/>
            <person name="Mitros T."/>
            <person name="Hellsten U."/>
            <person name="Loque D."/>
            <person name="Otillar R."/>
            <person name="Salamov A."/>
            <person name="Schmutz J."/>
            <person name="Shapiro H."/>
            <person name="Lindquist E."/>
            <person name="Lucas S."/>
            <person name="Rokhsar D."/>
            <person name="Grigoriev I.V."/>
        </authorList>
    </citation>
    <scope>NUCLEOTIDE SEQUENCE [LARGE SCALE GENOMIC DNA]</scope>
</reference>
<dbReference type="KEGG" id="smo:SELMODRAFT_416389"/>
<feature type="region of interest" description="Disordered" evidence="1">
    <location>
        <begin position="137"/>
        <end position="161"/>
    </location>
</feature>
<keyword evidence="3" id="KW-1185">Reference proteome</keyword>